<sequence>MPSAVEFLDHFPTNVREEIRNYINDEVMIESRYLFTRREGRKQYSFCTHCKREHESTGMHYGGIERCPLCGTAAHIKASGRGRKTLIDNVYLLWYEKSVINPEAIIARGFYATRDYTGDYRRTETVIKHISSYVFEPGKGGKMMNRSYYGGDSRWVNRDSVYSEAKTSMSNTPSYYCKESIQTAVQGTPFQYCTWEHYDFDDRVKVFDLAAKYPCMEYLTKLGMGSMIESKLGGQSTYGAINWRGKSIEKVLRLTKAEFKEWVKQPFKGVLLSLYAYQQFKKLGLKLNYEQSHSISSIALKENLHKVKELIQYTPIEEIFKYILKQVNREKISHFSATTMLSDWKDYIGECLELGLDLRNESNLFPNNLHEAHQKTSSKIKFKKDEALNTKIMNRAKSLGKYRFEYNGLTLRPIATNAELFQEGKELQHCVGGYSQRYAEAKTDIFVIRKVEEPDKPFYTIEINNGKIQQCRGLKNCNMTPEVKTFVDRFVEKKLLTKKRSRVDVTGIRQEVAV</sequence>
<reference evidence="1 2" key="1">
    <citation type="submission" date="2016-02" db="EMBL/GenBank/DDBJ databases">
        <title>Paenibacillus sp. LPB0068, isolated from Crassostrea gigas.</title>
        <authorList>
            <person name="Shin S.-K."/>
            <person name="Yi H."/>
        </authorList>
    </citation>
    <scope>NUCLEOTIDE SEQUENCE [LARGE SCALE GENOMIC DNA]</scope>
    <source>
        <strain evidence="1 2">LPB0068</strain>
    </source>
</reference>
<evidence type="ECO:0008006" key="3">
    <source>
        <dbReference type="Google" id="ProtNLM"/>
    </source>
</evidence>
<gene>
    <name evidence="1" type="ORF">PNBC_15520</name>
</gene>
<name>A0A167C6H1_9BACL</name>
<dbReference type="Proteomes" id="UP000077134">
    <property type="component" value="Unassembled WGS sequence"/>
</dbReference>
<organism evidence="1 2">
    <name type="scientific">Paenibacillus crassostreae</name>
    <dbReference type="NCBI Taxonomy" id="1763538"/>
    <lineage>
        <taxon>Bacteria</taxon>
        <taxon>Bacillati</taxon>
        <taxon>Bacillota</taxon>
        <taxon>Bacilli</taxon>
        <taxon>Bacillales</taxon>
        <taxon>Paenibacillaceae</taxon>
        <taxon>Paenibacillus</taxon>
    </lineage>
</organism>
<dbReference type="InterPro" id="IPR025586">
    <property type="entry name" value="PcfJ"/>
</dbReference>
<dbReference type="RefSeq" id="WP_068659706.1">
    <property type="nucleotide sequence ID" value="NZ_CP017770.1"/>
</dbReference>
<evidence type="ECO:0000313" key="2">
    <source>
        <dbReference type="Proteomes" id="UP000077134"/>
    </source>
</evidence>
<comment type="caution">
    <text evidence="1">The sequence shown here is derived from an EMBL/GenBank/DDBJ whole genome shotgun (WGS) entry which is preliminary data.</text>
</comment>
<dbReference type="Pfam" id="PF14284">
    <property type="entry name" value="PcfJ"/>
    <property type="match status" value="1"/>
</dbReference>
<keyword evidence="2" id="KW-1185">Reference proteome</keyword>
<dbReference type="OrthoDB" id="1802755at2"/>
<dbReference type="KEGG" id="pcx:LPB68_04730"/>
<proteinExistence type="predicted"/>
<evidence type="ECO:0000313" key="1">
    <source>
        <dbReference type="EMBL" id="OAB72839.1"/>
    </source>
</evidence>
<accession>A0A167C6H1</accession>
<dbReference type="STRING" id="1763538.LPB68_04730"/>
<dbReference type="EMBL" id="LSFN01000032">
    <property type="protein sequence ID" value="OAB72839.1"/>
    <property type="molecule type" value="Genomic_DNA"/>
</dbReference>
<dbReference type="AlphaFoldDB" id="A0A167C6H1"/>
<protein>
    <recommendedName>
        <fullName evidence="3">PcfJ-like protein</fullName>
    </recommendedName>
</protein>